<dbReference type="CDD" id="cd10280">
    <property type="entry name" value="PQQ_mGDH"/>
    <property type="match status" value="1"/>
</dbReference>
<dbReference type="Proteomes" id="UP000199513">
    <property type="component" value="Unassembled WGS sequence"/>
</dbReference>
<dbReference type="InterPro" id="IPR017511">
    <property type="entry name" value="PQQ_mDH"/>
</dbReference>
<evidence type="ECO:0000256" key="5">
    <source>
        <dbReference type="ARBA" id="ARBA00022729"/>
    </source>
</evidence>
<dbReference type="SMART" id="SM00564">
    <property type="entry name" value="PQQ"/>
    <property type="match status" value="6"/>
</dbReference>
<protein>
    <submittedName>
        <fullName evidence="11">Quinoprotein glucose dehydrogenase</fullName>
    </submittedName>
</protein>
<evidence type="ECO:0000256" key="3">
    <source>
        <dbReference type="ARBA" id="ARBA00022617"/>
    </source>
</evidence>
<dbReference type="PANTHER" id="PTHR32303:SF4">
    <property type="entry name" value="QUINOPROTEIN GLUCOSE DEHYDROGENASE"/>
    <property type="match status" value="1"/>
</dbReference>
<dbReference type="InterPro" id="IPR002372">
    <property type="entry name" value="PQQ_rpt_dom"/>
</dbReference>
<sequence length="721" mass="80010">MKKYLLWAFLVLVSAMLNLSCDFAPSQTSTDWTTYGGDKEGSRYSALTQINKENVKNLKVAWIYRTGDADTINNRSQIQCQPIVIKGVLYASSPQKKFFALDASTGKELWIFDPLKEISEGEYAWAGTNRGVTYWESGEDKRILATAGAYLFAINAKTGEIIRSFGKDGKVDLHEDLDYHKKDFFIVSNTPGIVYKDLLILGMRVSEGADAAPGHVRAYNIKTGKREWIFHTIPRPKEFGFDTWEDSAAWRKVGGANNWAGMSLDEQRGIIFVPTGSAAFDFYGGNRKGANLFANCLIALKADTGERIWHFQTVHHDIWDRDLPANPNLVTITKDGKPIDAVAQITKHGFVFLFERETGKPIFPIEEVAVPSSDLAGEQTYPTQPIPSLPEPFVRQLFTQEEITNISPEANEYVKKIWQGLRKGHLFTPPSKEGTIIFPGFDGGGEWGGASFDKESGILYVNANEMAWILKIIDIEQADVLDFAKMGRNIYVKNCAVCHGENREGNTGGNYPPLVDIKKKYKQGDVVNILNNGKGMMPAFKQLSNGEKEALVAYLLEIEGKKEVIMKEVSEKKKDKRSVEIPYTTTGYNRFFDQNGYPAVRPPWGTLNAIDLSSGKILWKVPLGEYEELTKKGVPITGTENYGGPITTKGGLVFIGASKDEKFRAFDKDNGKILWETKLPAAGYATPCTYEVNGKQYVVIAAGGGKIGTKSGDAYVAFALE</sequence>
<evidence type="ECO:0000256" key="8">
    <source>
        <dbReference type="PROSITE-ProRule" id="PRU00433"/>
    </source>
</evidence>
<dbReference type="SUPFAM" id="SSF50998">
    <property type="entry name" value="Quinoprotein alcohol dehydrogenase-like"/>
    <property type="match status" value="1"/>
</dbReference>
<evidence type="ECO:0000256" key="1">
    <source>
        <dbReference type="ARBA" id="ARBA00001931"/>
    </source>
</evidence>
<dbReference type="SUPFAM" id="SSF46626">
    <property type="entry name" value="Cytochrome c"/>
    <property type="match status" value="1"/>
</dbReference>
<dbReference type="GO" id="GO:0020037">
    <property type="term" value="F:heme binding"/>
    <property type="evidence" value="ECO:0007669"/>
    <property type="project" value="InterPro"/>
</dbReference>
<dbReference type="InterPro" id="IPR036909">
    <property type="entry name" value="Cyt_c-like_dom_sf"/>
</dbReference>
<dbReference type="STRING" id="1003.SAMN04488541_101230"/>
<dbReference type="PANTHER" id="PTHR32303">
    <property type="entry name" value="QUINOPROTEIN ALCOHOL DEHYDROGENASE (CYTOCHROME C)"/>
    <property type="match status" value="1"/>
</dbReference>
<comment type="similarity">
    <text evidence="2">Belongs to the bacterial PQQ dehydrogenase family.</text>
</comment>
<evidence type="ECO:0000256" key="9">
    <source>
        <dbReference type="SAM" id="SignalP"/>
    </source>
</evidence>
<dbReference type="GO" id="GO:0016020">
    <property type="term" value="C:membrane"/>
    <property type="evidence" value="ECO:0007669"/>
    <property type="project" value="InterPro"/>
</dbReference>
<gene>
    <name evidence="11" type="ORF">SAMN04488541_101230</name>
</gene>
<evidence type="ECO:0000256" key="4">
    <source>
        <dbReference type="ARBA" id="ARBA00022723"/>
    </source>
</evidence>
<evidence type="ECO:0000313" key="11">
    <source>
        <dbReference type="EMBL" id="SFE99077.1"/>
    </source>
</evidence>
<evidence type="ECO:0000313" key="12">
    <source>
        <dbReference type="Proteomes" id="UP000199513"/>
    </source>
</evidence>
<dbReference type="GO" id="GO:0016614">
    <property type="term" value="F:oxidoreductase activity, acting on CH-OH group of donors"/>
    <property type="evidence" value="ECO:0007669"/>
    <property type="project" value="InterPro"/>
</dbReference>
<dbReference type="GO" id="GO:0048038">
    <property type="term" value="F:quinone binding"/>
    <property type="evidence" value="ECO:0007669"/>
    <property type="project" value="InterPro"/>
</dbReference>
<dbReference type="Pfam" id="PF13442">
    <property type="entry name" value="Cytochrome_CBB3"/>
    <property type="match status" value="1"/>
</dbReference>
<accession>A0A1I2F2M2</accession>
<evidence type="ECO:0000256" key="6">
    <source>
        <dbReference type="ARBA" id="ARBA00023002"/>
    </source>
</evidence>
<dbReference type="InterPro" id="IPR018391">
    <property type="entry name" value="PQQ_b-propeller_rpt"/>
</dbReference>
<proteinExistence type="inferred from homology"/>
<feature type="domain" description="Cytochrome c" evidence="10">
    <location>
        <begin position="482"/>
        <end position="559"/>
    </location>
</feature>
<dbReference type="Gene3D" id="1.10.760.10">
    <property type="entry name" value="Cytochrome c-like domain"/>
    <property type="match status" value="1"/>
</dbReference>
<keyword evidence="3 8" id="KW-0349">Heme</keyword>
<evidence type="ECO:0000259" key="10">
    <source>
        <dbReference type="PROSITE" id="PS51007"/>
    </source>
</evidence>
<dbReference type="GO" id="GO:0009055">
    <property type="term" value="F:electron transfer activity"/>
    <property type="evidence" value="ECO:0007669"/>
    <property type="project" value="InterPro"/>
</dbReference>
<keyword evidence="6" id="KW-0560">Oxidoreductase</keyword>
<keyword evidence="5 9" id="KW-0732">Signal</keyword>
<dbReference type="OrthoDB" id="9816081at2"/>
<keyword evidence="12" id="KW-1185">Reference proteome</keyword>
<name>A0A1I2F2M2_9BACT</name>
<comment type="cofactor">
    <cofactor evidence="1">
        <name>pyrroloquinoline quinone</name>
        <dbReference type="ChEBI" id="CHEBI:58442"/>
    </cofactor>
</comment>
<dbReference type="Gene3D" id="2.140.10.10">
    <property type="entry name" value="Quinoprotein alcohol dehydrogenase-like superfamily"/>
    <property type="match status" value="2"/>
</dbReference>
<dbReference type="AlphaFoldDB" id="A0A1I2F2M2"/>
<keyword evidence="7 8" id="KW-0408">Iron</keyword>
<organism evidence="11 12">
    <name type="scientific">Thermoflexibacter ruber</name>
    <dbReference type="NCBI Taxonomy" id="1003"/>
    <lineage>
        <taxon>Bacteria</taxon>
        <taxon>Pseudomonadati</taxon>
        <taxon>Bacteroidota</taxon>
        <taxon>Cytophagia</taxon>
        <taxon>Cytophagales</taxon>
        <taxon>Thermoflexibacteraceae</taxon>
        <taxon>Thermoflexibacter</taxon>
    </lineage>
</organism>
<dbReference type="InterPro" id="IPR009056">
    <property type="entry name" value="Cyt_c-like_dom"/>
</dbReference>
<dbReference type="PROSITE" id="PS51007">
    <property type="entry name" value="CYTC"/>
    <property type="match status" value="1"/>
</dbReference>
<dbReference type="GO" id="GO:0046872">
    <property type="term" value="F:metal ion binding"/>
    <property type="evidence" value="ECO:0007669"/>
    <property type="project" value="UniProtKB-KW"/>
</dbReference>
<feature type="chain" id="PRO_5011658420" evidence="9">
    <location>
        <begin position="21"/>
        <end position="721"/>
    </location>
</feature>
<evidence type="ECO:0000256" key="7">
    <source>
        <dbReference type="ARBA" id="ARBA00023004"/>
    </source>
</evidence>
<feature type="signal peptide" evidence="9">
    <location>
        <begin position="1"/>
        <end position="20"/>
    </location>
</feature>
<evidence type="ECO:0000256" key="2">
    <source>
        <dbReference type="ARBA" id="ARBA00008156"/>
    </source>
</evidence>
<reference evidence="12" key="1">
    <citation type="submission" date="2016-10" db="EMBL/GenBank/DDBJ databases">
        <authorList>
            <person name="Varghese N."/>
            <person name="Submissions S."/>
        </authorList>
    </citation>
    <scope>NUCLEOTIDE SEQUENCE [LARGE SCALE GENOMIC DNA]</scope>
    <source>
        <strain>GEY</strain>
        <strain evidence="12">DSM 9560</strain>
    </source>
</reference>
<keyword evidence="4 8" id="KW-0479">Metal-binding</keyword>
<dbReference type="EMBL" id="FONY01000012">
    <property type="protein sequence ID" value="SFE99077.1"/>
    <property type="molecule type" value="Genomic_DNA"/>
</dbReference>
<dbReference type="Pfam" id="PF01011">
    <property type="entry name" value="PQQ"/>
    <property type="match status" value="2"/>
</dbReference>
<dbReference type="InterPro" id="IPR011047">
    <property type="entry name" value="Quinoprotein_ADH-like_sf"/>
</dbReference>